<keyword evidence="5" id="KW-0812">Transmembrane</keyword>
<accession>A0A6P8ITX9</accession>
<feature type="transmembrane region" description="Helical" evidence="5">
    <location>
        <begin position="69"/>
        <end position="97"/>
    </location>
</feature>
<proteinExistence type="inferred from homology"/>
<protein>
    <submittedName>
        <fullName evidence="8">Band 7 protein AGAP004871-like</fullName>
    </submittedName>
</protein>
<feature type="domain" description="Band 7" evidence="6">
    <location>
        <begin position="92"/>
        <end position="251"/>
    </location>
</feature>
<dbReference type="AlphaFoldDB" id="A0A6P8ITX9"/>
<dbReference type="InterPro" id="IPR001972">
    <property type="entry name" value="Stomatin_HflK_fam"/>
</dbReference>
<dbReference type="Gene3D" id="6.10.250.2090">
    <property type="match status" value="1"/>
</dbReference>
<organism evidence="7 8">
    <name type="scientific">Actinia tenebrosa</name>
    <name type="common">Australian red waratah sea anemone</name>
    <dbReference type="NCBI Taxonomy" id="6105"/>
    <lineage>
        <taxon>Eukaryota</taxon>
        <taxon>Metazoa</taxon>
        <taxon>Cnidaria</taxon>
        <taxon>Anthozoa</taxon>
        <taxon>Hexacorallia</taxon>
        <taxon>Actiniaria</taxon>
        <taxon>Actiniidae</taxon>
        <taxon>Actinia</taxon>
    </lineage>
</organism>
<evidence type="ECO:0000259" key="6">
    <source>
        <dbReference type="SMART" id="SM00244"/>
    </source>
</evidence>
<dbReference type="InterPro" id="IPR036013">
    <property type="entry name" value="Band_7/SPFH_dom_sf"/>
</dbReference>
<dbReference type="Proteomes" id="UP000515163">
    <property type="component" value="Unplaced"/>
</dbReference>
<dbReference type="InterPro" id="IPR001107">
    <property type="entry name" value="Band_7"/>
</dbReference>
<reference evidence="8" key="1">
    <citation type="submission" date="2025-08" db="UniProtKB">
        <authorList>
            <consortium name="RefSeq"/>
        </authorList>
    </citation>
    <scope>IDENTIFICATION</scope>
    <source>
        <tissue evidence="8">Tentacle</tissue>
    </source>
</reference>
<name>A0A6P8ITX9_ACTTE</name>
<evidence type="ECO:0000256" key="1">
    <source>
        <dbReference type="ARBA" id="ARBA00004370"/>
    </source>
</evidence>
<evidence type="ECO:0000256" key="4">
    <source>
        <dbReference type="SAM" id="MobiDB-lite"/>
    </source>
</evidence>
<keyword evidence="5" id="KW-1133">Transmembrane helix</keyword>
<keyword evidence="3 5" id="KW-0472">Membrane</keyword>
<comment type="subcellular location">
    <subcellularLocation>
        <location evidence="1">Membrane</location>
    </subcellularLocation>
</comment>
<dbReference type="FunFam" id="3.30.479.30:FF:000002">
    <property type="entry name" value="band 7 protein AGAP004871"/>
    <property type="match status" value="1"/>
</dbReference>
<evidence type="ECO:0000313" key="7">
    <source>
        <dbReference type="Proteomes" id="UP000515163"/>
    </source>
</evidence>
<dbReference type="PRINTS" id="PR00721">
    <property type="entry name" value="STOMATIN"/>
</dbReference>
<dbReference type="GeneID" id="116304132"/>
<dbReference type="RefSeq" id="XP_031569653.1">
    <property type="nucleotide sequence ID" value="XM_031713793.1"/>
</dbReference>
<dbReference type="SMART" id="SM00244">
    <property type="entry name" value="PHB"/>
    <property type="match status" value="1"/>
</dbReference>
<sequence length="321" mass="35637">MLDHHGIASQDHRSRVHHANRVSPAPEHLQLESRNNMAESPQRRGCAFQQLPTVHCTSTSAPDGGTMGAYGTIAVVFCFVVVVCTFPFSLIFCLKIVQEFERVVIFRLGRTISGGSRGPGVFFFLPCIDKYDIVDLRTLAFDVPPQECLTRDSVTVTVDAVVFFKITNATVSITNVQNVQASTKLLAQTTLRNMIGTRILSDILTKREELSAQMQMILDEATNPWGVHVERVEMKDVRLPVQLQRAMAAEAEATREASAKLICANGEKKASIALREAADTMNDSTHAMQLRYLQTLNTISAEKNSTIVFPLPIEFLNKFLQ</sequence>
<dbReference type="InParanoid" id="A0A6P8ITX9"/>
<dbReference type="PANTHER" id="PTHR10264:SF19">
    <property type="entry name" value="AT06885P-RELATED"/>
    <property type="match status" value="1"/>
</dbReference>
<dbReference type="SUPFAM" id="SSF117892">
    <property type="entry name" value="Band 7/SPFH domain"/>
    <property type="match status" value="1"/>
</dbReference>
<evidence type="ECO:0000256" key="2">
    <source>
        <dbReference type="ARBA" id="ARBA00008164"/>
    </source>
</evidence>
<dbReference type="Pfam" id="PF01145">
    <property type="entry name" value="Band_7"/>
    <property type="match status" value="1"/>
</dbReference>
<gene>
    <name evidence="8" type="primary">LOC116304132</name>
</gene>
<dbReference type="PANTHER" id="PTHR10264">
    <property type="entry name" value="BAND 7 PROTEIN-RELATED"/>
    <property type="match status" value="1"/>
</dbReference>
<dbReference type="Gene3D" id="3.30.479.30">
    <property type="entry name" value="Band 7 domain"/>
    <property type="match status" value="1"/>
</dbReference>
<dbReference type="InterPro" id="IPR043202">
    <property type="entry name" value="Band-7_stomatin-like"/>
</dbReference>
<evidence type="ECO:0000256" key="5">
    <source>
        <dbReference type="SAM" id="Phobius"/>
    </source>
</evidence>
<evidence type="ECO:0000313" key="8">
    <source>
        <dbReference type="RefSeq" id="XP_031569653.1"/>
    </source>
</evidence>
<dbReference type="GO" id="GO:0005886">
    <property type="term" value="C:plasma membrane"/>
    <property type="evidence" value="ECO:0007669"/>
    <property type="project" value="InterPro"/>
</dbReference>
<feature type="region of interest" description="Disordered" evidence="4">
    <location>
        <begin position="1"/>
        <end position="36"/>
    </location>
</feature>
<dbReference type="KEGG" id="aten:116304132"/>
<feature type="compositionally biased region" description="Basic and acidic residues" evidence="4">
    <location>
        <begin position="1"/>
        <end position="13"/>
    </location>
</feature>
<comment type="similarity">
    <text evidence="2">Belongs to the band 7/mec-2 family.</text>
</comment>
<keyword evidence="7" id="KW-1185">Reference proteome</keyword>
<evidence type="ECO:0000256" key="3">
    <source>
        <dbReference type="ARBA" id="ARBA00023136"/>
    </source>
</evidence>
<dbReference type="OrthoDB" id="2105077at2759"/>